<evidence type="ECO:0000313" key="1">
    <source>
        <dbReference type="EMBL" id="QJI02680.1"/>
    </source>
</evidence>
<organism evidence="1">
    <name type="scientific">viral metagenome</name>
    <dbReference type="NCBI Taxonomy" id="1070528"/>
    <lineage>
        <taxon>unclassified sequences</taxon>
        <taxon>metagenomes</taxon>
        <taxon>organismal metagenomes</taxon>
    </lineage>
</organism>
<protein>
    <submittedName>
        <fullName evidence="1">Uncharacterized protein</fullName>
    </submittedName>
</protein>
<dbReference type="AlphaFoldDB" id="A0A6M3XXN9"/>
<reference evidence="1" key="1">
    <citation type="submission" date="2020-03" db="EMBL/GenBank/DDBJ databases">
        <title>The deep terrestrial virosphere.</title>
        <authorList>
            <person name="Holmfeldt K."/>
            <person name="Nilsson E."/>
            <person name="Simone D."/>
            <person name="Lopez-Fernandez M."/>
            <person name="Wu X."/>
            <person name="de Brujin I."/>
            <person name="Lundin D."/>
            <person name="Andersson A."/>
            <person name="Bertilsson S."/>
            <person name="Dopson M."/>
        </authorList>
    </citation>
    <scope>NUCLEOTIDE SEQUENCE</scope>
    <source>
        <strain evidence="1">TM448B03531</strain>
    </source>
</reference>
<dbReference type="EMBL" id="MT145022">
    <property type="protein sequence ID" value="QJI02680.1"/>
    <property type="molecule type" value="Genomic_DNA"/>
</dbReference>
<sequence length="65" mass="7310">MNRDAKRISISLRPEIELTKSNIRNTNGHGFCGTGYVFKKALSELRKSGAVIVFDKNVCSYFITN</sequence>
<proteinExistence type="predicted"/>
<gene>
    <name evidence="1" type="ORF">TM448B03531_0003</name>
</gene>
<accession>A0A6M3XXN9</accession>
<name>A0A6M3XXN9_9ZZZZ</name>